<dbReference type="InterPro" id="IPR010730">
    <property type="entry name" value="HET"/>
</dbReference>
<evidence type="ECO:0000256" key="1">
    <source>
        <dbReference type="SAM" id="Phobius"/>
    </source>
</evidence>
<dbReference type="Pfam" id="PF06985">
    <property type="entry name" value="HET"/>
    <property type="match status" value="1"/>
</dbReference>
<name>A0A8E2DZC7_9PEZI</name>
<dbReference type="InterPro" id="IPR052895">
    <property type="entry name" value="HetReg/Transcr_Mod"/>
</dbReference>
<dbReference type="OrthoDB" id="5416609at2759"/>
<reference evidence="3 4" key="1">
    <citation type="journal article" date="2016" name="Nat. Commun.">
        <title>Ectomycorrhizal ecology is imprinted in the genome of the dominant symbiotic fungus Cenococcum geophilum.</title>
        <authorList>
            <consortium name="DOE Joint Genome Institute"/>
            <person name="Peter M."/>
            <person name="Kohler A."/>
            <person name="Ohm R.A."/>
            <person name="Kuo A."/>
            <person name="Krutzmann J."/>
            <person name="Morin E."/>
            <person name="Arend M."/>
            <person name="Barry K.W."/>
            <person name="Binder M."/>
            <person name="Choi C."/>
            <person name="Clum A."/>
            <person name="Copeland A."/>
            <person name="Grisel N."/>
            <person name="Haridas S."/>
            <person name="Kipfer T."/>
            <person name="LaButti K."/>
            <person name="Lindquist E."/>
            <person name="Lipzen A."/>
            <person name="Maire R."/>
            <person name="Meier B."/>
            <person name="Mihaltcheva S."/>
            <person name="Molinier V."/>
            <person name="Murat C."/>
            <person name="Poggeler S."/>
            <person name="Quandt C.A."/>
            <person name="Sperisen C."/>
            <person name="Tritt A."/>
            <person name="Tisserant E."/>
            <person name="Crous P.W."/>
            <person name="Henrissat B."/>
            <person name="Nehls U."/>
            <person name="Egli S."/>
            <person name="Spatafora J.W."/>
            <person name="Grigoriev I.V."/>
            <person name="Martin F.M."/>
        </authorList>
    </citation>
    <scope>NUCLEOTIDE SEQUENCE [LARGE SCALE GENOMIC DNA]</scope>
    <source>
        <strain evidence="3 4">CBS 459.81</strain>
    </source>
</reference>
<keyword evidence="1" id="KW-1133">Transmembrane helix</keyword>
<evidence type="ECO:0000259" key="2">
    <source>
        <dbReference type="Pfam" id="PF06985"/>
    </source>
</evidence>
<gene>
    <name evidence="3" type="ORF">K432DRAFT_469237</name>
</gene>
<dbReference type="EMBL" id="KV745461">
    <property type="protein sequence ID" value="OCK74527.1"/>
    <property type="molecule type" value="Genomic_DNA"/>
</dbReference>
<sequence>MLERLERLARAHWRGFLVSFAASIAYNIVAAVLEARQTRVSLTGYNYKYEEICPNPELKVIRLIELHPAESEDESIQIYLRTVSLLDPERHRYEAISYCWGDPTVTECIRCGGSVLWITTNLFTALRRFRHKDRSRLLWADAICINQSDNDEKSSQVRMMTDIYRNADHVLIWLGEEEHYSELLDKFVPRLLEAKQRREEARDQRNLLQINRQVRDLYRLPPIADPGYRGLLRITSRPWFRRVWIIQEIATAREGLLCCGEWVMPWESFKEAWVFAVEDLGLGIALSHILGESINSVSRLGWAQYSVSNGLPQPILQLLAYHRDAEATKPEDKIFALAGIATDGGTQIEINYSKSVSQVYRDTALATMMSDQNLDILSLSAYQTGVNDLNLPSWVPDWRTNEVPIPLMLRSVHGASIFEFRATGESKCSPTVSSEGALGLQGYIIDKVAVTGNFAKYRRPRTLFASIWHHWDDAINYGEWDQISEAHSGKTYEPTGESILDVFWQCLLVGLHEHGFEQQRREFEAFDQTYPRQKLVNSLPIPHRWPPFKILYGVISTILSLDLMFNVLRREARDHSFAQKLATIRGRRMIKTKEGFLGMATGDVKVDDSIVLLRGGHVPFVARKMADGSQHHILVGDCYLHGLMHGGAWNPERCEAMWFL</sequence>
<keyword evidence="1" id="KW-0472">Membrane</keyword>
<dbReference type="PANTHER" id="PTHR24148">
    <property type="entry name" value="ANKYRIN REPEAT DOMAIN-CONTAINING PROTEIN 39 HOMOLOG-RELATED"/>
    <property type="match status" value="1"/>
</dbReference>
<dbReference type="Pfam" id="PF26639">
    <property type="entry name" value="Het-6_barrel"/>
    <property type="match status" value="1"/>
</dbReference>
<evidence type="ECO:0000313" key="4">
    <source>
        <dbReference type="Proteomes" id="UP000250266"/>
    </source>
</evidence>
<proteinExistence type="predicted"/>
<evidence type="ECO:0000313" key="3">
    <source>
        <dbReference type="EMBL" id="OCK74527.1"/>
    </source>
</evidence>
<keyword evidence="4" id="KW-1185">Reference proteome</keyword>
<dbReference type="AlphaFoldDB" id="A0A8E2DZC7"/>
<feature type="transmembrane region" description="Helical" evidence="1">
    <location>
        <begin position="12"/>
        <end position="33"/>
    </location>
</feature>
<dbReference type="PANTHER" id="PTHR24148:SF64">
    <property type="entry name" value="HETEROKARYON INCOMPATIBILITY DOMAIN-CONTAINING PROTEIN"/>
    <property type="match status" value="1"/>
</dbReference>
<keyword evidence="1" id="KW-0812">Transmembrane</keyword>
<protein>
    <submittedName>
        <fullName evidence="3">HET-domain-containing protein</fullName>
    </submittedName>
</protein>
<accession>A0A8E2DZC7</accession>
<dbReference type="Proteomes" id="UP000250266">
    <property type="component" value="Unassembled WGS sequence"/>
</dbReference>
<feature type="domain" description="Heterokaryon incompatibility" evidence="2">
    <location>
        <begin position="93"/>
        <end position="248"/>
    </location>
</feature>
<organism evidence="3 4">
    <name type="scientific">Lepidopterella palustris CBS 459.81</name>
    <dbReference type="NCBI Taxonomy" id="1314670"/>
    <lineage>
        <taxon>Eukaryota</taxon>
        <taxon>Fungi</taxon>
        <taxon>Dikarya</taxon>
        <taxon>Ascomycota</taxon>
        <taxon>Pezizomycotina</taxon>
        <taxon>Dothideomycetes</taxon>
        <taxon>Pleosporomycetidae</taxon>
        <taxon>Mytilinidiales</taxon>
        <taxon>Argynnaceae</taxon>
        <taxon>Lepidopterella</taxon>
    </lineage>
</organism>